<gene>
    <name evidence="1" type="primary">slyX</name>
    <name evidence="3" type="ORF">FJM67_07460</name>
</gene>
<proteinExistence type="inferred from homology"/>
<evidence type="ECO:0000256" key="1">
    <source>
        <dbReference type="HAMAP-Rule" id="MF_00715"/>
    </source>
</evidence>
<dbReference type="HAMAP" id="MF_00715">
    <property type="entry name" value="SlyX"/>
    <property type="match status" value="1"/>
</dbReference>
<comment type="similarity">
    <text evidence="1">Belongs to the SlyX family.</text>
</comment>
<dbReference type="Pfam" id="PF04102">
    <property type="entry name" value="SlyX"/>
    <property type="match status" value="1"/>
</dbReference>
<dbReference type="AlphaFoldDB" id="A0A501WT08"/>
<dbReference type="InterPro" id="IPR007236">
    <property type="entry name" value="SlyX"/>
</dbReference>
<protein>
    <recommendedName>
        <fullName evidence="1">Protein SlyX homolog</fullName>
    </recommendedName>
</protein>
<keyword evidence="4" id="KW-1185">Reference proteome</keyword>
<evidence type="ECO:0000256" key="2">
    <source>
        <dbReference type="SAM" id="Coils"/>
    </source>
</evidence>
<dbReference type="RefSeq" id="WP_140588163.1">
    <property type="nucleotide sequence ID" value="NZ_VFRR01000011.1"/>
</dbReference>
<dbReference type="Gene3D" id="1.20.5.300">
    <property type="match status" value="1"/>
</dbReference>
<dbReference type="PANTHER" id="PTHR36508">
    <property type="entry name" value="PROTEIN SLYX"/>
    <property type="match status" value="1"/>
</dbReference>
<evidence type="ECO:0000313" key="3">
    <source>
        <dbReference type="EMBL" id="TPE52843.1"/>
    </source>
</evidence>
<evidence type="ECO:0000313" key="4">
    <source>
        <dbReference type="Proteomes" id="UP000315901"/>
    </source>
</evidence>
<name>A0A501WT08_9GAMM</name>
<feature type="coiled-coil region" evidence="2">
    <location>
        <begin position="10"/>
        <end position="58"/>
    </location>
</feature>
<keyword evidence="2" id="KW-0175">Coiled coil</keyword>
<accession>A0A501WT08</accession>
<sequence length="72" mass="8476">MNTLELQSRIDELEMKSQFQEDTIDALNQALVTQQKDILLLKDQIRLLAKQIETAKQQQQGIRDINERPPHY</sequence>
<reference evidence="3 4" key="1">
    <citation type="submission" date="2019-06" db="EMBL/GenBank/DDBJ databases">
        <title>A novel bacterium of genus Marinomonas, isolated from coastal sand.</title>
        <authorList>
            <person name="Huang H."/>
            <person name="Mo K."/>
            <person name="Hu Y."/>
        </authorList>
    </citation>
    <scope>NUCLEOTIDE SEQUENCE [LARGE SCALE GENOMIC DNA]</scope>
    <source>
        <strain evidence="3 4">HB171799</strain>
    </source>
</reference>
<dbReference type="PANTHER" id="PTHR36508:SF1">
    <property type="entry name" value="PROTEIN SLYX"/>
    <property type="match status" value="1"/>
</dbReference>
<dbReference type="OrthoDB" id="8606883at2"/>
<comment type="caution">
    <text evidence="3">The sequence shown here is derived from an EMBL/GenBank/DDBJ whole genome shotgun (WGS) entry which is preliminary data.</text>
</comment>
<dbReference type="Proteomes" id="UP000315901">
    <property type="component" value="Unassembled WGS sequence"/>
</dbReference>
<dbReference type="EMBL" id="VFRR01000011">
    <property type="protein sequence ID" value="TPE52843.1"/>
    <property type="molecule type" value="Genomic_DNA"/>
</dbReference>
<organism evidence="3 4">
    <name type="scientific">Maribrevibacterium harenarium</name>
    <dbReference type="NCBI Taxonomy" id="2589817"/>
    <lineage>
        <taxon>Bacteria</taxon>
        <taxon>Pseudomonadati</taxon>
        <taxon>Pseudomonadota</taxon>
        <taxon>Gammaproteobacteria</taxon>
        <taxon>Oceanospirillales</taxon>
        <taxon>Oceanospirillaceae</taxon>
        <taxon>Maribrevibacterium</taxon>
    </lineage>
</organism>